<evidence type="ECO:0000313" key="2">
    <source>
        <dbReference type="EMBL" id="TCQ02067.1"/>
    </source>
</evidence>
<dbReference type="AlphaFoldDB" id="A0A4R2TIC4"/>
<feature type="transmembrane region" description="Helical" evidence="1">
    <location>
        <begin position="5"/>
        <end position="29"/>
    </location>
</feature>
<dbReference type="RefSeq" id="WP_132848610.1">
    <property type="nucleotide sequence ID" value="NZ_SLYC01000019.1"/>
</dbReference>
<keyword evidence="1" id="KW-0472">Membrane</keyword>
<dbReference type="EMBL" id="SLYC01000019">
    <property type="protein sequence ID" value="TCQ02067.1"/>
    <property type="molecule type" value="Genomic_DNA"/>
</dbReference>
<evidence type="ECO:0000313" key="3">
    <source>
        <dbReference type="Proteomes" id="UP000295504"/>
    </source>
</evidence>
<keyword evidence="3" id="KW-1185">Reference proteome</keyword>
<dbReference type="OrthoDB" id="1739345at2"/>
<sequence>MVFLYLLIVTVLILMVLLFIVASNIIFHFDSTSSDVNVTLLWLYPILKSVVSLENNSLTLSIFIFSKKIFKKQMSSHNSESRNKNVLKKINPTDVRINAQYGFKDPYFTGLTFAALNMIPSLLKLESLYQKPDFLVTNDFININATAKLNLGRFLLALV</sequence>
<proteinExistence type="predicted"/>
<evidence type="ECO:0008006" key="4">
    <source>
        <dbReference type="Google" id="ProtNLM"/>
    </source>
</evidence>
<keyword evidence="1" id="KW-1133">Transmembrane helix</keyword>
<name>A0A4R2TIC4_9FIRM</name>
<protein>
    <recommendedName>
        <fullName evidence="4">DUF2953 family protein</fullName>
    </recommendedName>
</protein>
<reference evidence="2 3" key="1">
    <citation type="submission" date="2019-03" db="EMBL/GenBank/DDBJ databases">
        <title>Genomic Encyclopedia of Type Strains, Phase IV (KMG-IV): sequencing the most valuable type-strain genomes for metagenomic binning, comparative biology and taxonomic classification.</title>
        <authorList>
            <person name="Goeker M."/>
        </authorList>
    </citation>
    <scope>NUCLEOTIDE SEQUENCE [LARGE SCALE GENOMIC DNA]</scope>
    <source>
        <strain evidence="2 3">DSM 100013</strain>
    </source>
</reference>
<accession>A0A4R2TIC4</accession>
<dbReference type="Proteomes" id="UP000295504">
    <property type="component" value="Unassembled WGS sequence"/>
</dbReference>
<feature type="transmembrane region" description="Helical" evidence="1">
    <location>
        <begin position="41"/>
        <end position="65"/>
    </location>
</feature>
<evidence type="ECO:0000256" key="1">
    <source>
        <dbReference type="SAM" id="Phobius"/>
    </source>
</evidence>
<keyword evidence="1" id="KW-0812">Transmembrane</keyword>
<organism evidence="2 3">
    <name type="scientific">Serpentinicella alkaliphila</name>
    <dbReference type="NCBI Taxonomy" id="1734049"/>
    <lineage>
        <taxon>Bacteria</taxon>
        <taxon>Bacillati</taxon>
        <taxon>Bacillota</taxon>
        <taxon>Clostridia</taxon>
        <taxon>Peptostreptococcales</taxon>
        <taxon>Natronincolaceae</taxon>
        <taxon>Serpentinicella</taxon>
    </lineage>
</organism>
<gene>
    <name evidence="2" type="ORF">EDD79_101940</name>
</gene>
<comment type="caution">
    <text evidence="2">The sequence shown here is derived from an EMBL/GenBank/DDBJ whole genome shotgun (WGS) entry which is preliminary data.</text>
</comment>